<dbReference type="GO" id="GO:0015833">
    <property type="term" value="P:peptide transport"/>
    <property type="evidence" value="ECO:0007669"/>
    <property type="project" value="TreeGrafter"/>
</dbReference>
<dbReference type="InterPro" id="IPR039424">
    <property type="entry name" value="SBP_5"/>
</dbReference>
<evidence type="ECO:0000313" key="4">
    <source>
        <dbReference type="Proteomes" id="UP000502260"/>
    </source>
</evidence>
<dbReference type="SUPFAM" id="SSF53850">
    <property type="entry name" value="Periplasmic binding protein-like II"/>
    <property type="match status" value="1"/>
</dbReference>
<dbReference type="CDD" id="cd08497">
    <property type="entry name" value="MbnE-like"/>
    <property type="match status" value="1"/>
</dbReference>
<dbReference type="Gene3D" id="3.40.190.10">
    <property type="entry name" value="Periplasmic binding protein-like II"/>
    <property type="match status" value="1"/>
</dbReference>
<keyword evidence="1" id="KW-0732">Signal</keyword>
<protein>
    <submittedName>
        <fullName evidence="3">ABC transporter substrate-binding protein</fullName>
    </submittedName>
</protein>
<sequence>MWLMTAQFAAAVPAIALGYAPKYPTGFSHFDYADAFAPKRGSLTLSAVGNFDSLNPFLLKGIAAVGITDLVFETLMEQSLDEPFSQYGLLARDVALARDRLSVTYQLDPRARFSDGSPVLAEDVKFSFDTLKSQLAHPQYRFYWADIKRAVVVDERTVRFEFARVNPELHLLTGQIPIFSHRWGGGKPFDKIVTDSPLGSGPYRVDEVQLGKKISFGRNPDYWAKDLNTRRGMFNYDRVAFIYYKDSTVQLEAFKAGEFDFVAVSNSKQWARDYRGPKFSQGLIRKAELKHSNNAGMQGFVFNIRRDIFKDKRVRQAIGLALDFEWSNKNLFYGQYQRCNSYFSNSELASSGVPQGDELKLLEPYRDRLPPEVFTRPWQPPTTNPPGSLRANLRQAKSLLAQAGWTYRDGALRNAKGEPLEFEILLAEKGFERIVGPFARNLARLGILASYRTVDIALYQRRSDTFDFDMMVQAFPESQSPGNEQMNLWHSSAADKEGSNNVIGIKDPVVDAMVEKLVYAPDRKALVTATHALDRVLLNGDYLVPNWFTPTHRIAYWDKFGFPKQLPLYYSATEWMLRFSWAKR</sequence>
<dbReference type="GO" id="GO:0042884">
    <property type="term" value="P:microcin transport"/>
    <property type="evidence" value="ECO:0007669"/>
    <property type="project" value="TreeGrafter"/>
</dbReference>
<dbReference type="EMBL" id="AP022853">
    <property type="protein sequence ID" value="BCB26721.1"/>
    <property type="molecule type" value="Genomic_DNA"/>
</dbReference>
<gene>
    <name evidence="3" type="ORF">SKTS_16070</name>
</gene>
<evidence type="ECO:0000313" key="3">
    <source>
        <dbReference type="EMBL" id="BCB26721.1"/>
    </source>
</evidence>
<dbReference type="GO" id="GO:0030288">
    <property type="term" value="C:outer membrane-bounded periplasmic space"/>
    <property type="evidence" value="ECO:0007669"/>
    <property type="project" value="TreeGrafter"/>
</dbReference>
<dbReference type="Gene3D" id="3.10.105.10">
    <property type="entry name" value="Dipeptide-binding Protein, Domain 3"/>
    <property type="match status" value="1"/>
</dbReference>
<keyword evidence="4" id="KW-1185">Reference proteome</keyword>
<dbReference type="Proteomes" id="UP000502260">
    <property type="component" value="Chromosome"/>
</dbReference>
<dbReference type="PANTHER" id="PTHR30290:SF64">
    <property type="entry name" value="ABC TRANSPORTER PERIPLASMIC BINDING PROTEIN"/>
    <property type="match status" value="1"/>
</dbReference>
<dbReference type="InterPro" id="IPR000914">
    <property type="entry name" value="SBP_5_dom"/>
</dbReference>
<name>A0A6F8VC53_9PROT</name>
<accession>A0A6F8VC53</accession>
<dbReference type="GO" id="GO:1904680">
    <property type="term" value="F:peptide transmembrane transporter activity"/>
    <property type="evidence" value="ECO:0007669"/>
    <property type="project" value="TreeGrafter"/>
</dbReference>
<dbReference type="AlphaFoldDB" id="A0A6F8VC53"/>
<reference evidence="4" key="1">
    <citation type="submission" date="2020-03" db="EMBL/GenBank/DDBJ databases">
        <title>Complete genome sequence of sulfur-oxidizing bacterium skT11.</title>
        <authorList>
            <person name="Kanda M."/>
            <person name="Kojima H."/>
            <person name="Fukui M."/>
        </authorList>
    </citation>
    <scope>NUCLEOTIDE SEQUENCE [LARGE SCALE GENOMIC DNA]</scope>
    <source>
        <strain evidence="4">skT11</strain>
    </source>
</reference>
<evidence type="ECO:0000256" key="1">
    <source>
        <dbReference type="ARBA" id="ARBA00022729"/>
    </source>
</evidence>
<dbReference type="PANTHER" id="PTHR30290">
    <property type="entry name" value="PERIPLASMIC BINDING COMPONENT OF ABC TRANSPORTER"/>
    <property type="match status" value="1"/>
</dbReference>
<dbReference type="KEGG" id="slac:SKTS_16070"/>
<dbReference type="GO" id="GO:0043190">
    <property type="term" value="C:ATP-binding cassette (ABC) transporter complex"/>
    <property type="evidence" value="ECO:0007669"/>
    <property type="project" value="InterPro"/>
</dbReference>
<dbReference type="PIRSF" id="PIRSF002741">
    <property type="entry name" value="MppA"/>
    <property type="match status" value="1"/>
</dbReference>
<dbReference type="InterPro" id="IPR030678">
    <property type="entry name" value="Peptide/Ni-bd"/>
</dbReference>
<evidence type="ECO:0000259" key="2">
    <source>
        <dbReference type="Pfam" id="PF00496"/>
    </source>
</evidence>
<feature type="domain" description="Solute-binding protein family 5" evidence="2">
    <location>
        <begin position="89"/>
        <end position="494"/>
    </location>
</feature>
<organism evidence="3 4">
    <name type="scientific">Sulfurimicrobium lacus</name>
    <dbReference type="NCBI Taxonomy" id="2715678"/>
    <lineage>
        <taxon>Bacteria</taxon>
        <taxon>Pseudomonadati</taxon>
        <taxon>Pseudomonadota</taxon>
        <taxon>Betaproteobacteria</taxon>
        <taxon>Nitrosomonadales</taxon>
        <taxon>Sulfuricellaceae</taxon>
        <taxon>Sulfurimicrobium</taxon>
    </lineage>
</organism>
<proteinExistence type="predicted"/>
<dbReference type="Pfam" id="PF00496">
    <property type="entry name" value="SBP_bac_5"/>
    <property type="match status" value="1"/>
</dbReference>